<accession>A0A2W7IC34</accession>
<sequence length="511" mass="58128">MKELSRLTFLLLGIVLFTASCEDDFSETGSSLVNNNNFNALLYDSSQIEVSTKPLVKMQSNLLNSYSLGFYNDDIYGNYSASILTQLSLQNPDPDFGAFPELDSVVLTIPYYSTAISQDEEGIQYKLDSVYVNSSVKLEFYRSNYFLRSQDPENNYAAQAYYSNQGNLFESFLEPTPFHIEENFVPNSGEVYYRSFDSQGELDTVARAHSPRARIDLPVEFFEDLIINRSGSSELLSNSNFQNFFRGLYIKPVNTSGEPISALSLLNMRSDEAKISLYFRTSEIENPSEEEIEKNEYSLFFGSNIINVMNTDDQNIPSGDNIYLKGGQGSMAIIDLFTDPAELETLRSSDWLINDANLTFYVDENEVNEDHNQPERLFIYDIKNNRVLQDYTFDVSANDNSPLNSRLIHLSRLDDDDSGRRFYKIRLTSHVSDIINKDSTNTRLGLVVSNNVNIFNPVKAEVEGEENVDEEYQLEVIPSPMLNTPQSTVLYGPEEPGENRLKLNIYYTESN</sequence>
<dbReference type="Pfam" id="PF14092">
    <property type="entry name" value="DUF4270"/>
    <property type="match status" value="1"/>
</dbReference>
<proteinExistence type="predicted"/>
<gene>
    <name evidence="1" type="ORF">LX95_00298</name>
</gene>
<comment type="caution">
    <text evidence="1">The sequence shown here is derived from an EMBL/GenBank/DDBJ whole genome shotgun (WGS) entry which is preliminary data.</text>
</comment>
<dbReference type="EMBL" id="QKYV01000001">
    <property type="protein sequence ID" value="PZW43969.1"/>
    <property type="molecule type" value="Genomic_DNA"/>
</dbReference>
<keyword evidence="2" id="KW-1185">Reference proteome</keyword>
<protein>
    <submittedName>
        <fullName evidence="1">Uncharacterized protein DUF4270</fullName>
    </submittedName>
</protein>
<dbReference type="PROSITE" id="PS51257">
    <property type="entry name" value="PROKAR_LIPOPROTEIN"/>
    <property type="match status" value="1"/>
</dbReference>
<evidence type="ECO:0000313" key="1">
    <source>
        <dbReference type="EMBL" id="PZW43969.1"/>
    </source>
</evidence>
<dbReference type="RefSeq" id="WP_211307629.1">
    <property type="nucleotide sequence ID" value="NZ_QKYV01000001.1"/>
</dbReference>
<name>A0A2W7IC34_9FLAO</name>
<dbReference type="AlphaFoldDB" id="A0A2W7IC34"/>
<evidence type="ECO:0000313" key="2">
    <source>
        <dbReference type="Proteomes" id="UP000249542"/>
    </source>
</evidence>
<dbReference type="InterPro" id="IPR025366">
    <property type="entry name" value="DUF4270"/>
</dbReference>
<reference evidence="1 2" key="1">
    <citation type="submission" date="2018-06" db="EMBL/GenBank/DDBJ databases">
        <title>Genomic Encyclopedia of Archaeal and Bacterial Type Strains, Phase II (KMG-II): from individual species to whole genera.</title>
        <authorList>
            <person name="Goeker M."/>
        </authorList>
    </citation>
    <scope>NUCLEOTIDE SEQUENCE [LARGE SCALE GENOMIC DNA]</scope>
    <source>
        <strain evidence="1 2">DSM 15361</strain>
    </source>
</reference>
<dbReference type="Proteomes" id="UP000249542">
    <property type="component" value="Unassembled WGS sequence"/>
</dbReference>
<organism evidence="1 2">
    <name type="scientific">Mesonia algae</name>
    <dbReference type="NCBI Taxonomy" id="213248"/>
    <lineage>
        <taxon>Bacteria</taxon>
        <taxon>Pseudomonadati</taxon>
        <taxon>Bacteroidota</taxon>
        <taxon>Flavobacteriia</taxon>
        <taxon>Flavobacteriales</taxon>
        <taxon>Flavobacteriaceae</taxon>
        <taxon>Mesonia</taxon>
    </lineage>
</organism>